<reference evidence="2" key="1">
    <citation type="submission" date="2022-09" db="EMBL/GenBank/DDBJ databases">
        <title>Bacterial diversity in gut of crayfish and pufferfish.</title>
        <authorList>
            <person name="Huang Y."/>
        </authorList>
    </citation>
    <scope>NUCLEOTIDE SEQUENCE</scope>
    <source>
        <strain evidence="2">PR12</strain>
    </source>
</reference>
<dbReference type="InterPro" id="IPR011051">
    <property type="entry name" value="RmlC_Cupin_sf"/>
</dbReference>
<gene>
    <name evidence="2" type="ORF">N4T19_06475</name>
</gene>
<sequence>MSTTAAATSATPAEPAAPKISIIHWPAKTLVNPVIGKPSRPISGDTEYQTMKVFEGLGGKVSSGTWQSSAGHFSSNVQGYIEFCVIVEGDCRLVDPDGTVHRFGVGDHFIMPEGWTGHWEVDSFVKKVYLVAEA</sequence>
<evidence type="ECO:0000259" key="1">
    <source>
        <dbReference type="Pfam" id="PF05899"/>
    </source>
</evidence>
<dbReference type="EMBL" id="CP104377">
    <property type="protein sequence ID" value="UXC19747.1"/>
    <property type="molecule type" value="Genomic_DNA"/>
</dbReference>
<feature type="domain" description="(S)-ureidoglycine aminohydrolase cupin" evidence="1">
    <location>
        <begin position="58"/>
        <end position="129"/>
    </location>
</feature>
<accession>A0ABY6A0F7</accession>
<dbReference type="Pfam" id="PF05899">
    <property type="entry name" value="Cupin_3"/>
    <property type="match status" value="1"/>
</dbReference>
<dbReference type="RefSeq" id="WP_260719712.1">
    <property type="nucleotide sequence ID" value="NZ_CP104377.1"/>
</dbReference>
<name>A0ABY6A0F7_9BURK</name>
<dbReference type="InterPro" id="IPR008579">
    <property type="entry name" value="UGlyAH_Cupin_dom"/>
</dbReference>
<dbReference type="CDD" id="cd02227">
    <property type="entry name" value="cupin_TM1112-like"/>
    <property type="match status" value="1"/>
</dbReference>
<evidence type="ECO:0000313" key="2">
    <source>
        <dbReference type="EMBL" id="UXC19747.1"/>
    </source>
</evidence>
<keyword evidence="3" id="KW-1185">Reference proteome</keyword>
<dbReference type="Proteomes" id="UP001058290">
    <property type="component" value="Chromosome"/>
</dbReference>
<protein>
    <submittedName>
        <fullName evidence="2">Cupin domain-containing protein</fullName>
    </submittedName>
</protein>
<dbReference type="InterPro" id="IPR014710">
    <property type="entry name" value="RmlC-like_jellyroll"/>
</dbReference>
<dbReference type="PANTHER" id="PTHR40943:SF1">
    <property type="entry name" value="CYTOPLASMIC PROTEIN"/>
    <property type="match status" value="1"/>
</dbReference>
<dbReference type="SUPFAM" id="SSF51182">
    <property type="entry name" value="RmlC-like cupins"/>
    <property type="match status" value="1"/>
</dbReference>
<evidence type="ECO:0000313" key="3">
    <source>
        <dbReference type="Proteomes" id="UP001058290"/>
    </source>
</evidence>
<organism evidence="2 3">
    <name type="scientific">Comamonas squillarum</name>
    <dbReference type="NCBI Taxonomy" id="2977320"/>
    <lineage>
        <taxon>Bacteria</taxon>
        <taxon>Pseudomonadati</taxon>
        <taxon>Pseudomonadota</taxon>
        <taxon>Betaproteobacteria</taxon>
        <taxon>Burkholderiales</taxon>
        <taxon>Comamonadaceae</taxon>
        <taxon>Comamonas</taxon>
    </lineage>
</organism>
<proteinExistence type="predicted"/>
<dbReference type="PANTHER" id="PTHR40943">
    <property type="entry name" value="CYTOPLASMIC PROTEIN-RELATED"/>
    <property type="match status" value="1"/>
</dbReference>
<dbReference type="Gene3D" id="2.60.120.10">
    <property type="entry name" value="Jelly Rolls"/>
    <property type="match status" value="1"/>
</dbReference>